<sequence length="852" mass="92009">MSEIDEGRFRGDETPEWTPIAFAVELTRRLRRHAGIACTPSLRATIAIPRFLTARYARTKRLTARDYLDAAILTTPFEDQAIAESVARELLFPRAETAGAASSPTKVREDAKVVASAQPADPVSGILGDLAALDVDLDALADLADLESMIDDGTEPDDGDPFELFERLYSSADPEERALGELVVLFGGAAEMASVSARTVDHVRVLVRERLLAHVGALTPAHVLHACNAGFGTLLAHEARHPWEIAGFLAGLGRDRELRTHLADLASSASPRDLGATLRFVAPHAIDARDFRRAALARPLDLAEHAELLLGFEEYVDPPAALIARSAKESPRRAMNAARTLRERFGHSVEDRVLDAWASALGRAPTLRELVDVAVESTRYHALVEPALETHVLELREEASDEYADASDEVPPVPHALAASVVLARDLAGTKVTSAVKAARRLATEVPCTVRVAAHFLPLLDELLEHALIPDDLERLVEIATLLGIDPNEVYDRIGQALEQLRAMILGDAHDADRYARLVDRIASIPQALLDELCGAASASSNLEAIAALLAIDLGGATQRLPEDLVMQGLGFKGIGGGSNLLKQWFSHRGALVDPLKSRIKAIAKEALIDLAFEWLGKSGASAERGLIPESRTRPMRAGDDLDLLDLDASLERVIDEGRRLDDARDDDLLVSETVRGRAAVSVLIDISGSMSGPDLAMCSIAVVMLLGKLRADEVSLALFESDTHVVKRFADEADLDAVADELLDLHARGGTCVDQALRFVEEEMSGVEATLRVLFVLSDFAFSERPEELRTLGSRIADHGVSLIAAAHGYVMKESRDALVSSIGGETMTMKKAEELPALLLDVLSRIADGR</sequence>
<dbReference type="PROSITE" id="PS50234">
    <property type="entry name" value="VWFA"/>
    <property type="match status" value="1"/>
</dbReference>
<keyword evidence="3" id="KW-1185">Reference proteome</keyword>
<name>A0A0F6W2J6_9BACT</name>
<dbReference type="Pfam" id="PF13519">
    <property type="entry name" value="VWA_2"/>
    <property type="match status" value="1"/>
</dbReference>
<dbReference type="CDD" id="cd00198">
    <property type="entry name" value="vWFA"/>
    <property type="match status" value="1"/>
</dbReference>
<dbReference type="KEGG" id="samy:DB32_003011"/>
<evidence type="ECO:0000313" key="2">
    <source>
        <dbReference type="EMBL" id="AKF05862.1"/>
    </source>
</evidence>
<dbReference type="EMBL" id="CP011125">
    <property type="protein sequence ID" value="AKF05862.1"/>
    <property type="molecule type" value="Genomic_DNA"/>
</dbReference>
<reference evidence="2 3" key="1">
    <citation type="submission" date="2015-03" db="EMBL/GenBank/DDBJ databases">
        <title>Genome assembly of Sandaracinus amylolyticus DSM 53668.</title>
        <authorList>
            <person name="Sharma G."/>
            <person name="Subramanian S."/>
        </authorList>
    </citation>
    <scope>NUCLEOTIDE SEQUENCE [LARGE SCALE GENOMIC DNA]</scope>
    <source>
        <strain evidence="2 3">DSM 53668</strain>
    </source>
</reference>
<gene>
    <name evidence="2" type="ORF">DB32_003011</name>
</gene>
<dbReference type="SMART" id="SM00327">
    <property type="entry name" value="VWA"/>
    <property type="match status" value="1"/>
</dbReference>
<organism evidence="2 3">
    <name type="scientific">Sandaracinus amylolyticus</name>
    <dbReference type="NCBI Taxonomy" id="927083"/>
    <lineage>
        <taxon>Bacteria</taxon>
        <taxon>Pseudomonadati</taxon>
        <taxon>Myxococcota</taxon>
        <taxon>Polyangia</taxon>
        <taxon>Polyangiales</taxon>
        <taxon>Sandaracinaceae</taxon>
        <taxon>Sandaracinus</taxon>
    </lineage>
</organism>
<dbReference type="InterPro" id="IPR002035">
    <property type="entry name" value="VWF_A"/>
</dbReference>
<protein>
    <submittedName>
        <fullName evidence="2">ATPase</fullName>
    </submittedName>
</protein>
<dbReference type="Gene3D" id="3.40.50.410">
    <property type="entry name" value="von Willebrand factor, type A domain"/>
    <property type="match status" value="1"/>
</dbReference>
<dbReference type="RefSeq" id="WP_053233087.1">
    <property type="nucleotide sequence ID" value="NZ_CP011125.1"/>
</dbReference>
<dbReference type="AlphaFoldDB" id="A0A0F6W2J6"/>
<proteinExistence type="predicted"/>
<evidence type="ECO:0000259" key="1">
    <source>
        <dbReference type="PROSITE" id="PS50234"/>
    </source>
</evidence>
<dbReference type="Proteomes" id="UP000034883">
    <property type="component" value="Chromosome"/>
</dbReference>
<feature type="domain" description="VWFA" evidence="1">
    <location>
        <begin position="680"/>
        <end position="848"/>
    </location>
</feature>
<dbReference type="STRING" id="927083.DB32_003011"/>
<dbReference type="SUPFAM" id="SSF53300">
    <property type="entry name" value="vWA-like"/>
    <property type="match status" value="1"/>
</dbReference>
<dbReference type="InterPro" id="IPR036465">
    <property type="entry name" value="vWFA_dom_sf"/>
</dbReference>
<evidence type="ECO:0000313" key="3">
    <source>
        <dbReference type="Proteomes" id="UP000034883"/>
    </source>
</evidence>
<accession>A0A0F6W2J6</accession>